<dbReference type="EMBL" id="JAQRFO010000005">
    <property type="protein sequence ID" value="MDC9620806.1"/>
    <property type="molecule type" value="Genomic_DNA"/>
</dbReference>
<name>A0ABT5LZF2_9GAMM</name>
<feature type="domain" description="Carrier" evidence="1">
    <location>
        <begin position="6"/>
        <end position="60"/>
    </location>
</feature>
<evidence type="ECO:0000313" key="3">
    <source>
        <dbReference type="Proteomes" id="UP001214757"/>
    </source>
</evidence>
<proteinExistence type="predicted"/>
<evidence type="ECO:0000313" key="2">
    <source>
        <dbReference type="EMBL" id="MDC9620806.1"/>
    </source>
</evidence>
<dbReference type="Proteomes" id="UP001214757">
    <property type="component" value="Unassembled WGS sequence"/>
</dbReference>
<gene>
    <name evidence="2" type="ORF">PSI22_03975</name>
</gene>
<accession>A0ABT5LZF2</accession>
<dbReference type="SUPFAM" id="SSF47336">
    <property type="entry name" value="ACP-like"/>
    <property type="match status" value="1"/>
</dbReference>
<evidence type="ECO:0000259" key="1">
    <source>
        <dbReference type="Pfam" id="PF00550"/>
    </source>
</evidence>
<keyword evidence="3" id="KW-1185">Reference proteome</keyword>
<dbReference type="RefSeq" id="WP_273578683.1">
    <property type="nucleotide sequence ID" value="NZ_JAQRFO010000005.1"/>
</dbReference>
<dbReference type="Gene3D" id="1.10.1200.10">
    <property type="entry name" value="ACP-like"/>
    <property type="match status" value="1"/>
</dbReference>
<reference evidence="2 3" key="1">
    <citation type="submission" date="2023-02" db="EMBL/GenBank/DDBJ databases">
        <title>Entomopathogenic bacteria.</title>
        <authorList>
            <person name="Machado R.A."/>
        </authorList>
    </citation>
    <scope>NUCLEOTIDE SEQUENCE [LARGE SCALE GENOMIC DNA]</scope>
    <source>
        <strain evidence="2 3">XENO-7</strain>
    </source>
</reference>
<organism evidence="2 3">
    <name type="scientific">Xenorhabdus aichiensis</name>
    <dbReference type="NCBI Taxonomy" id="3025874"/>
    <lineage>
        <taxon>Bacteria</taxon>
        <taxon>Pseudomonadati</taxon>
        <taxon>Pseudomonadota</taxon>
        <taxon>Gammaproteobacteria</taxon>
        <taxon>Enterobacterales</taxon>
        <taxon>Morganellaceae</taxon>
        <taxon>Xenorhabdus</taxon>
    </lineage>
</organism>
<protein>
    <submittedName>
        <fullName evidence="2">Acyl carrier protein</fullName>
    </submittedName>
</protein>
<sequence>MYISVIEKIFKDVMYISEDTKIDVNKSLFLDYDMTSIDFIDFSFELKKNLNIDITPDTLWPINKMATLEENYSFKDKKWTPEGISRLNRQLKFSDKTVTNDSEIEFKELYKYFTIYYINQKLIHSLQNSE</sequence>
<dbReference type="InterPro" id="IPR009081">
    <property type="entry name" value="PP-bd_ACP"/>
</dbReference>
<dbReference type="InterPro" id="IPR036736">
    <property type="entry name" value="ACP-like_sf"/>
</dbReference>
<comment type="caution">
    <text evidence="2">The sequence shown here is derived from an EMBL/GenBank/DDBJ whole genome shotgun (WGS) entry which is preliminary data.</text>
</comment>
<dbReference type="Pfam" id="PF00550">
    <property type="entry name" value="PP-binding"/>
    <property type="match status" value="1"/>
</dbReference>